<evidence type="ECO:0000313" key="5">
    <source>
        <dbReference type="EMBL" id="MCQ1537747.1"/>
    </source>
</evidence>
<evidence type="ECO:0000256" key="2">
    <source>
        <dbReference type="ARBA" id="ARBA00022966"/>
    </source>
</evidence>
<dbReference type="Gene3D" id="1.50.10.20">
    <property type="match status" value="1"/>
</dbReference>
<evidence type="ECO:0000313" key="6">
    <source>
        <dbReference type="Proteomes" id="UP001524383"/>
    </source>
</evidence>
<protein>
    <recommendedName>
        <fullName evidence="7">Dockerin domain-containing protein</fullName>
    </recommendedName>
</protein>
<gene>
    <name evidence="5" type="ORF">FTO68_01905</name>
</gene>
<evidence type="ECO:0000259" key="4">
    <source>
        <dbReference type="Pfam" id="PF07678"/>
    </source>
</evidence>
<dbReference type="InterPro" id="IPR002102">
    <property type="entry name" value="Cohesin_dom"/>
</dbReference>
<dbReference type="EMBL" id="VOTZ01000002">
    <property type="protein sequence ID" value="MCQ1537747.1"/>
    <property type="molecule type" value="Genomic_DNA"/>
</dbReference>
<dbReference type="SUPFAM" id="SSF48239">
    <property type="entry name" value="Terpenoid cyclases/Protein prenyltransferases"/>
    <property type="match status" value="1"/>
</dbReference>
<evidence type="ECO:0000259" key="3">
    <source>
        <dbReference type="Pfam" id="PF00963"/>
    </source>
</evidence>
<dbReference type="Pfam" id="PF07678">
    <property type="entry name" value="TED_complement"/>
    <property type="match status" value="1"/>
</dbReference>
<dbReference type="PANTHER" id="PTHR11412:SF136">
    <property type="entry name" value="CD109 ANTIGEN"/>
    <property type="match status" value="1"/>
</dbReference>
<reference evidence="5 6" key="1">
    <citation type="submission" date="2019-08" db="EMBL/GenBank/DDBJ databases">
        <authorList>
            <person name="Chen S.-C."/>
            <person name="Lai M.-C."/>
            <person name="You Y.-T."/>
        </authorList>
    </citation>
    <scope>NUCLEOTIDE SEQUENCE [LARGE SCALE GENOMIC DNA]</scope>
    <source>
        <strain evidence="5 6">P2F9704a</strain>
    </source>
</reference>
<dbReference type="InterPro" id="IPR008930">
    <property type="entry name" value="Terpenoid_cyclase/PrenylTrfase"/>
</dbReference>
<dbReference type="Pfam" id="PF00963">
    <property type="entry name" value="Cohesin"/>
    <property type="match status" value="1"/>
</dbReference>
<keyword evidence="2" id="KW-0882">Thioester bond</keyword>
<comment type="caution">
    <text evidence="5">The sequence shown here is derived from an EMBL/GenBank/DDBJ whole genome shotgun (WGS) entry which is preliminary data.</text>
</comment>
<name>A0ABD4TFI9_9EURY</name>
<dbReference type="PANTHER" id="PTHR11412">
    <property type="entry name" value="MACROGLOBULIN / COMPLEMENT"/>
    <property type="match status" value="1"/>
</dbReference>
<sequence>MMIGKKTIALILIFSCLIGIAFAGTGGEEVEAGIPTGTLFSTTDEETGFDDLEQADPDVLTAGDDQAELNFEALVQQNADSKLALGSVTVEGGQNAEILVSVANLTGATGIGFDVMFDPTVLGVENVTATPQAPVNTSVTWHVETYHFHEGFLRVSMTHDSLTVGQTPLAVAKITFNTTRVDEEVTRELWPQGEWSATEFDPVPFRYSVPGTVTITPPPPPVLPDLTGVLDPAPPQFVKKYQNGSIFLDPTFVIRNIGLAPVTESEDFDVDVFFVGQKGSWTLTERIDAGSNFTLKTDASIYNDSRPIEVRQRGRIPGVETTLVIEAGADISIGLKEIAIHINPDRRVEEIRYDNNNLSTQVTLTYPDLQPVLDTELIQGISSSETVIHENVLPGTHRVTYGVENDGGVFSVPTYLRVARDGVNTFYSIPALQPGENWTQSETITLDKTKGTKTYSVEVNSYGPAQEEPTERILHPDQGQLSKTITSDYASFKPVTVVFDHITGAVGDTKVLPVTLTNVSTGAPVRSFSIPVTYDPAVCIYQGAINIAPGVSVTNPGYGRLLVTGTNVNYNFNIKVADLQFRAQSEAGRTSEFGSTAAANVKTDDGKFLELDIWKGSFTQDRVTNARVSIWAPTSSPVDGNVSVSVTVWNSKPTPVNVSANVTEGGTVLWQQDEIVLGAYQSRYYSFNTWKPATTGSKTLTATISGDDDPTGNVATTRVLINPYVLDITNFNKNNWEAYYKYNRTVVVDNYVNLGTYYTTNMPGYINATLSMWYQNGTKIDLTQNSPFQMYYWYPADWSVYGYNSNWNSAIWYYILAREIGTFDYSIELEAKGNLTYVNGTVVVREPNVDIKVLESTTLDENDAGGNIQFNVFNRVPFEGRQVTVTTSAGSEGRTLQGLEYLVGYPHGCPEQTMSPALAALRVKQYYENRGKLTDSLNASLKSTMQRAYNQMKAPTGYNAQKIWGTYTEDHQHYGAWAWGQMSSPSLFYTLYPNYVFSELKHDMQQSDFDWGIYLNNTTEINLTASTLWLIDQQKADGGWQDWGYISNRYEWTGFMSEKFCGEFEFIGSDSAKEQVNTSLNKSFEFLESGSYNSQPAKAVAYGIFGLDAIKEHYKENATLGARADTKMQDLVDRLFTLRQGDGTTGYYWSDGWYDNSETTALAIFALNKTGIPVENETVMGGIRYLVSQYDTNGRWGNTRASAAVINTLTQLQIPSQVNFTANIGVYLNDDTVIVAPQQFTFDEDNVRHSFQLDANQILALYGNAVANRTGKIVITGKSDAGTDNVSKMVIAVQSVQKIPKSIAIASIPEEYIDPIATDFFLGVTVPAQPAPGLKVGDEVDAVFTVSNNGPGARDQTVMILEVPIGNGVNFTGADNAANKAYYLSDPQNPASKVFLTHKMNRTTGKLFVYPGSDNESQPSIVANEVKNFFVPLKFEQPGSQTVEARLYPMYDDEWMALGDTTGYVKGNGTIQLEVVNETGAAVNADFYIDGVQVAANINATQQDRLEGDHSVSIRPVNPGEWINTTLTVTQGEVIEYSVVVAEDSSLPHFTTIMGAASDARMMPPEVEETISNTSTNHWNAEVRAEQSFNSTISSTGGRATISVDLPSITRTIGTAYVNDTVTYSYRNATGWHGPFNAAGYISGGILTISDVNTADVTQVAFGFYGRQLGDVNNDGFVRGSDARDIAWFVAGSLSLTFNDQFNGDVTDDGQVLGSDARDIAWYVAGSLNRYYQ</sequence>
<dbReference type="SUPFAM" id="SSF49384">
    <property type="entry name" value="Carbohydrate-binding domain"/>
    <property type="match status" value="2"/>
</dbReference>
<dbReference type="CDD" id="cd14253">
    <property type="entry name" value="Dockerin"/>
    <property type="match status" value="1"/>
</dbReference>
<evidence type="ECO:0008006" key="7">
    <source>
        <dbReference type="Google" id="ProtNLM"/>
    </source>
</evidence>
<dbReference type="RefSeq" id="WP_255331657.1">
    <property type="nucleotide sequence ID" value="NZ_VOTZ01000002.1"/>
</dbReference>
<dbReference type="InterPro" id="IPR013783">
    <property type="entry name" value="Ig-like_fold"/>
</dbReference>
<keyword evidence="1" id="KW-0732">Signal</keyword>
<evidence type="ECO:0000256" key="1">
    <source>
        <dbReference type="ARBA" id="ARBA00022729"/>
    </source>
</evidence>
<proteinExistence type="predicted"/>
<feature type="domain" description="Alpha-macroglobulin-like TED" evidence="4">
    <location>
        <begin position="897"/>
        <end position="1093"/>
    </location>
</feature>
<dbReference type="Gene3D" id="2.60.40.680">
    <property type="match status" value="2"/>
</dbReference>
<dbReference type="Gene3D" id="2.60.40.10">
    <property type="entry name" value="Immunoglobulins"/>
    <property type="match status" value="1"/>
</dbReference>
<feature type="domain" description="Cohesin" evidence="3">
    <location>
        <begin position="495"/>
        <end position="562"/>
    </location>
</feature>
<dbReference type="InterPro" id="IPR008965">
    <property type="entry name" value="CBM2/CBM3_carb-bd_dom_sf"/>
</dbReference>
<dbReference type="InterPro" id="IPR050473">
    <property type="entry name" value="A2M/Complement_sys"/>
</dbReference>
<dbReference type="Gene3D" id="1.10.1330.10">
    <property type="entry name" value="Dockerin domain"/>
    <property type="match status" value="1"/>
</dbReference>
<dbReference type="InterPro" id="IPR047565">
    <property type="entry name" value="Alpha-macroglob_thiol-ester_cl"/>
</dbReference>
<dbReference type="SMART" id="SM01419">
    <property type="entry name" value="Thiol-ester_cl"/>
    <property type="match status" value="1"/>
</dbReference>
<organism evidence="5 6">
    <name type="scientific">Methanocalculus taiwanensis</name>
    <dbReference type="NCBI Taxonomy" id="106207"/>
    <lineage>
        <taxon>Archaea</taxon>
        <taxon>Methanobacteriati</taxon>
        <taxon>Methanobacteriota</taxon>
        <taxon>Stenosarchaea group</taxon>
        <taxon>Methanomicrobia</taxon>
        <taxon>Methanomicrobiales</taxon>
        <taxon>Methanocalculaceae</taxon>
        <taxon>Methanocalculus</taxon>
    </lineage>
</organism>
<dbReference type="CDD" id="cd08547">
    <property type="entry name" value="Type_II_cohesin"/>
    <property type="match status" value="1"/>
</dbReference>
<accession>A0ABD4TFI9</accession>
<keyword evidence="6" id="KW-1185">Reference proteome</keyword>
<dbReference type="InterPro" id="IPR036439">
    <property type="entry name" value="Dockerin_dom_sf"/>
</dbReference>
<dbReference type="InterPro" id="IPR011626">
    <property type="entry name" value="Alpha-macroglobulin_TED"/>
</dbReference>
<dbReference type="Proteomes" id="UP001524383">
    <property type="component" value="Unassembled WGS sequence"/>
</dbReference>